<evidence type="ECO:0000256" key="8">
    <source>
        <dbReference type="RuleBase" id="RU003793"/>
    </source>
</evidence>
<dbReference type="STRING" id="211165.GCA_000317285_05313"/>
<keyword evidence="7 10" id="KW-0472">Membrane</keyword>
<evidence type="ECO:0000256" key="3">
    <source>
        <dbReference type="ARBA" id="ARBA00022475"/>
    </source>
</evidence>
<dbReference type="RefSeq" id="WP_016874123.1">
    <property type="nucleotide sequence ID" value="NZ_AJLN01000116.1"/>
</dbReference>
<comment type="caution">
    <text evidence="13">The sequence shown here is derived from an EMBL/GenBank/DDBJ whole genome shotgun (WGS) entry which is preliminary data.</text>
</comment>
<dbReference type="GO" id="GO:0032259">
    <property type="term" value="P:methylation"/>
    <property type="evidence" value="ECO:0007669"/>
    <property type="project" value="UniProtKB-KW"/>
</dbReference>
<dbReference type="EC" id="2.1.1.-" evidence="9"/>
<evidence type="ECO:0000256" key="1">
    <source>
        <dbReference type="ARBA" id="ARBA00004429"/>
    </source>
</evidence>
<evidence type="ECO:0000313" key="13">
    <source>
        <dbReference type="EMBL" id="RUR86957.1"/>
    </source>
</evidence>
<keyword evidence="5 9" id="KW-0812">Transmembrane</keyword>
<comment type="catalytic activity">
    <reaction evidence="9">
        <text>Typically cleaves a -Gly-|-Phe- bond to release an N-terminal, basic peptide of 5-8 residues from type IV prepilin, and then N-methylates the new N-terminal amino group, the methyl donor being S-adenosyl-L-methionine.</text>
        <dbReference type="EC" id="3.4.23.43"/>
    </reaction>
</comment>
<dbReference type="GO" id="GO:0006465">
    <property type="term" value="P:signal peptide processing"/>
    <property type="evidence" value="ECO:0007669"/>
    <property type="project" value="TreeGrafter"/>
</dbReference>
<organism evidence="13 14">
    <name type="scientific">Chlorogloeopsis fritschii PCC 6912</name>
    <dbReference type="NCBI Taxonomy" id="211165"/>
    <lineage>
        <taxon>Bacteria</taxon>
        <taxon>Bacillati</taxon>
        <taxon>Cyanobacteriota</taxon>
        <taxon>Cyanophyceae</taxon>
        <taxon>Nostocales</taxon>
        <taxon>Chlorogloeopsidaceae</taxon>
        <taxon>Chlorogloeopsis</taxon>
    </lineage>
</organism>
<keyword evidence="9" id="KW-0645">Protease</keyword>
<accession>A0A433NRT3</accession>
<dbReference type="GO" id="GO:0008168">
    <property type="term" value="F:methyltransferase activity"/>
    <property type="evidence" value="ECO:0007669"/>
    <property type="project" value="UniProtKB-KW"/>
</dbReference>
<comment type="subcellular location">
    <subcellularLocation>
        <location evidence="1">Cell inner membrane</location>
        <topology evidence="1">Multi-pass membrane protein</topology>
    </subcellularLocation>
    <subcellularLocation>
        <location evidence="9">Cell membrane</location>
        <topology evidence="9">Multi-pass membrane protein</topology>
    </subcellularLocation>
</comment>
<feature type="transmembrane region" description="Helical" evidence="10">
    <location>
        <begin position="6"/>
        <end position="29"/>
    </location>
</feature>
<evidence type="ECO:0000256" key="6">
    <source>
        <dbReference type="ARBA" id="ARBA00022989"/>
    </source>
</evidence>
<comment type="similarity">
    <text evidence="2 8">Belongs to the peptidase A24 family.</text>
</comment>
<keyword evidence="4" id="KW-0997">Cell inner membrane</keyword>
<dbReference type="InterPro" id="IPR000045">
    <property type="entry name" value="Prepilin_IV_endopep_pep"/>
</dbReference>
<dbReference type="OrthoDB" id="9789291at2"/>
<feature type="transmembrane region" description="Helical" evidence="10">
    <location>
        <begin position="270"/>
        <end position="294"/>
    </location>
</feature>
<gene>
    <name evidence="13" type="ORF">PCC6912_04000</name>
</gene>
<evidence type="ECO:0000256" key="5">
    <source>
        <dbReference type="ARBA" id="ARBA00022692"/>
    </source>
</evidence>
<feature type="transmembrane region" description="Helical" evidence="10">
    <location>
        <begin position="105"/>
        <end position="122"/>
    </location>
</feature>
<dbReference type="InterPro" id="IPR010627">
    <property type="entry name" value="Prepilin_pept_A24_N"/>
</dbReference>
<evidence type="ECO:0000256" key="7">
    <source>
        <dbReference type="ARBA" id="ARBA00023136"/>
    </source>
</evidence>
<evidence type="ECO:0000256" key="4">
    <source>
        <dbReference type="ARBA" id="ARBA00022519"/>
    </source>
</evidence>
<keyword evidence="6 10" id="KW-1133">Transmembrane helix</keyword>
<dbReference type="PRINTS" id="PR00864">
    <property type="entry name" value="PREPILNPTASE"/>
</dbReference>
<keyword evidence="9" id="KW-0378">Hydrolase</keyword>
<dbReference type="GO" id="GO:0005886">
    <property type="term" value="C:plasma membrane"/>
    <property type="evidence" value="ECO:0007669"/>
    <property type="project" value="UniProtKB-SubCell"/>
</dbReference>
<comment type="function">
    <text evidence="9">Plays an essential role in type IV pili and type II pseudopili formation by proteolytically removing the leader sequence from substrate proteins and subsequently monomethylating the alpha-amino group of the newly exposed N-terminal phenylalanine.</text>
</comment>
<evidence type="ECO:0000256" key="9">
    <source>
        <dbReference type="RuleBase" id="RU003794"/>
    </source>
</evidence>
<name>A0A433NRT3_CHLFR</name>
<dbReference type="GO" id="GO:0004190">
    <property type="term" value="F:aspartic-type endopeptidase activity"/>
    <property type="evidence" value="ECO:0007669"/>
    <property type="project" value="UniProtKB-EC"/>
</dbReference>
<dbReference type="InterPro" id="IPR050882">
    <property type="entry name" value="Prepilin_peptidase/N-MTase"/>
</dbReference>
<proteinExistence type="inferred from homology"/>
<keyword evidence="9" id="KW-0489">Methyltransferase</keyword>
<feature type="transmembrane region" description="Helical" evidence="10">
    <location>
        <begin position="78"/>
        <end position="99"/>
    </location>
</feature>
<dbReference type="PANTHER" id="PTHR30487:SF0">
    <property type="entry name" value="PREPILIN LEADER PEPTIDASE_N-METHYLTRANSFERASE-RELATED"/>
    <property type="match status" value="1"/>
</dbReference>
<feature type="domain" description="Prepilin peptidase A24 N-terminal" evidence="12">
    <location>
        <begin position="16"/>
        <end position="98"/>
    </location>
</feature>
<evidence type="ECO:0000259" key="12">
    <source>
        <dbReference type="Pfam" id="PF06750"/>
    </source>
</evidence>
<evidence type="ECO:0000256" key="10">
    <source>
        <dbReference type="SAM" id="Phobius"/>
    </source>
</evidence>
<keyword evidence="3" id="KW-1003">Cell membrane</keyword>
<feature type="transmembrane region" description="Helical" evidence="10">
    <location>
        <begin position="134"/>
        <end position="150"/>
    </location>
</feature>
<dbReference type="EC" id="3.4.23.43" evidence="9"/>
<evidence type="ECO:0000313" key="14">
    <source>
        <dbReference type="Proteomes" id="UP000268857"/>
    </source>
</evidence>
<dbReference type="InterPro" id="IPR014032">
    <property type="entry name" value="Peptidase_A24A_bac"/>
</dbReference>
<reference evidence="13 14" key="1">
    <citation type="journal article" date="2019" name="Genome Biol. Evol.">
        <title>Day and night: Metabolic profiles and evolutionary relationships of six axenic non-marine cyanobacteria.</title>
        <authorList>
            <person name="Will S.E."/>
            <person name="Henke P."/>
            <person name="Boedeker C."/>
            <person name="Huang S."/>
            <person name="Brinkmann H."/>
            <person name="Rohde M."/>
            <person name="Jarek M."/>
            <person name="Friedl T."/>
            <person name="Seufert S."/>
            <person name="Schumacher M."/>
            <person name="Overmann J."/>
            <person name="Neumann-Schaal M."/>
            <person name="Petersen J."/>
        </authorList>
    </citation>
    <scope>NUCLEOTIDE SEQUENCE [LARGE SCALE GENOMIC DNA]</scope>
    <source>
        <strain evidence="13 14">PCC 6912</strain>
    </source>
</reference>
<dbReference type="PANTHER" id="PTHR30487">
    <property type="entry name" value="TYPE 4 PREPILIN-LIKE PROTEINS LEADER PEPTIDE-PROCESSING ENZYME"/>
    <property type="match status" value="1"/>
</dbReference>
<feature type="transmembrane region" description="Helical" evidence="10">
    <location>
        <begin position="211"/>
        <end position="232"/>
    </location>
</feature>
<evidence type="ECO:0000259" key="11">
    <source>
        <dbReference type="Pfam" id="PF01478"/>
    </source>
</evidence>
<feature type="transmembrane region" description="Helical" evidence="10">
    <location>
        <begin position="170"/>
        <end position="190"/>
    </location>
</feature>
<keyword evidence="9" id="KW-0808">Transferase</keyword>
<dbReference type="Gene3D" id="1.20.120.1220">
    <property type="match status" value="1"/>
</dbReference>
<dbReference type="Proteomes" id="UP000268857">
    <property type="component" value="Unassembled WGS sequence"/>
</dbReference>
<feature type="domain" description="Prepilin type IV endopeptidase peptidase" evidence="11">
    <location>
        <begin position="108"/>
        <end position="226"/>
    </location>
</feature>
<dbReference type="Pfam" id="PF01478">
    <property type="entry name" value="Peptidase_A24"/>
    <property type="match status" value="1"/>
</dbReference>
<keyword evidence="14" id="KW-1185">Reference proteome</keyword>
<dbReference type="EMBL" id="RSCJ01000001">
    <property type="protein sequence ID" value="RUR86957.1"/>
    <property type="molecule type" value="Genomic_DNA"/>
</dbReference>
<dbReference type="Pfam" id="PF06750">
    <property type="entry name" value="A24_N_bact"/>
    <property type="match status" value="1"/>
</dbReference>
<evidence type="ECO:0000256" key="2">
    <source>
        <dbReference type="ARBA" id="ARBA00005801"/>
    </source>
</evidence>
<dbReference type="AlphaFoldDB" id="A0A433NRT3"/>
<keyword evidence="9" id="KW-0511">Multifunctional enzyme</keyword>
<protein>
    <recommendedName>
        <fullName evidence="9">Prepilin leader peptidase/N-methyltransferase</fullName>
        <ecNumber evidence="9">2.1.1.-</ecNumber>
        <ecNumber evidence="9">3.4.23.43</ecNumber>
    </recommendedName>
</protein>
<sequence>MDLLIVTLANVIVFALGASIGSFINVVVYRLPAGLSILFPPSRCPHCLNQLQAYDNVPVLGWLWLKGRCRYCQSKISLRYPVVEAVTGFLFLLIFWNFHVSPLTLGYWVFCSWLLTLSLIDLDTMTLPNPLTQSGLVLGIVFQMMVGFLSEKGWVGWANHSMTAISGAVLGLWLFNAIATVGSVVFGKTAMGGGDAKLAAMMGAWLGWKHLLLAAFVACFLGALVGGGAILLSRYGAHASISGQSSHITKQKTRPTLPQKWGQKMPFGPFLALGALIIVFSGEAILSTYLQLFFHGI</sequence>